<evidence type="ECO:0000313" key="4">
    <source>
        <dbReference type="Proteomes" id="UP000076761"/>
    </source>
</evidence>
<feature type="transmembrane region" description="Helical" evidence="2">
    <location>
        <begin position="35"/>
        <end position="63"/>
    </location>
</feature>
<feature type="transmembrane region" description="Helical" evidence="2">
    <location>
        <begin position="69"/>
        <end position="86"/>
    </location>
</feature>
<proteinExistence type="predicted"/>
<keyword evidence="2" id="KW-0472">Membrane</keyword>
<feature type="compositionally biased region" description="Polar residues" evidence="1">
    <location>
        <begin position="332"/>
        <end position="346"/>
    </location>
</feature>
<protein>
    <submittedName>
        <fullName evidence="3">Uncharacterized protein</fullName>
    </submittedName>
</protein>
<feature type="transmembrane region" description="Helical" evidence="2">
    <location>
        <begin position="123"/>
        <end position="140"/>
    </location>
</feature>
<dbReference type="AlphaFoldDB" id="A0A165PKK6"/>
<dbReference type="EMBL" id="KV425610">
    <property type="protein sequence ID" value="KZT21170.1"/>
    <property type="molecule type" value="Genomic_DNA"/>
</dbReference>
<dbReference type="InParanoid" id="A0A165PKK6"/>
<reference evidence="3 4" key="1">
    <citation type="journal article" date="2016" name="Mol. Biol. Evol.">
        <title>Comparative Genomics of Early-Diverging Mushroom-Forming Fungi Provides Insights into the Origins of Lignocellulose Decay Capabilities.</title>
        <authorList>
            <person name="Nagy L.G."/>
            <person name="Riley R."/>
            <person name="Tritt A."/>
            <person name="Adam C."/>
            <person name="Daum C."/>
            <person name="Floudas D."/>
            <person name="Sun H."/>
            <person name="Yadav J.S."/>
            <person name="Pangilinan J."/>
            <person name="Larsson K.H."/>
            <person name="Matsuura K."/>
            <person name="Barry K."/>
            <person name="Labutti K."/>
            <person name="Kuo R."/>
            <person name="Ohm R.A."/>
            <person name="Bhattacharya S.S."/>
            <person name="Shirouzu T."/>
            <person name="Yoshinaga Y."/>
            <person name="Martin F.M."/>
            <person name="Grigoriev I.V."/>
            <person name="Hibbett D.S."/>
        </authorList>
    </citation>
    <scope>NUCLEOTIDE SEQUENCE [LARGE SCALE GENOMIC DNA]</scope>
    <source>
        <strain evidence="3 4">HHB14362 ss-1</strain>
    </source>
</reference>
<keyword evidence="2" id="KW-1133">Transmembrane helix</keyword>
<feature type="transmembrane region" description="Helical" evidence="2">
    <location>
        <begin position="250"/>
        <end position="271"/>
    </location>
</feature>
<feature type="transmembrane region" description="Helical" evidence="2">
    <location>
        <begin position="291"/>
        <end position="309"/>
    </location>
</feature>
<dbReference type="Proteomes" id="UP000076761">
    <property type="component" value="Unassembled WGS sequence"/>
</dbReference>
<keyword evidence="4" id="KW-1185">Reference proteome</keyword>
<accession>A0A165PKK6</accession>
<keyword evidence="2" id="KW-0812">Transmembrane</keyword>
<dbReference type="OrthoDB" id="3254717at2759"/>
<feature type="transmembrane region" description="Helical" evidence="2">
    <location>
        <begin position="98"/>
        <end position="117"/>
    </location>
</feature>
<organism evidence="3 4">
    <name type="scientific">Neolentinus lepideus HHB14362 ss-1</name>
    <dbReference type="NCBI Taxonomy" id="1314782"/>
    <lineage>
        <taxon>Eukaryota</taxon>
        <taxon>Fungi</taxon>
        <taxon>Dikarya</taxon>
        <taxon>Basidiomycota</taxon>
        <taxon>Agaricomycotina</taxon>
        <taxon>Agaricomycetes</taxon>
        <taxon>Gloeophyllales</taxon>
        <taxon>Gloeophyllaceae</taxon>
        <taxon>Neolentinus</taxon>
    </lineage>
</organism>
<sequence length="346" mass="38743">MPSGSSEESEVVAFTTEQFHRIPRIRDPLNRLEHLWPYLCFYLVLWALCVPLVVASFMARYYWQLPGSFYTIRNIISICTLLEIFARAALTGSRFWSSWACIPEIFVCVCTIVTWALSAILSWNFVGVYAALVGILVLLVRSISQCLRVAFVALNVGIMGQQTSTDNTDVDIDNFAIRKAFRSTHPPKNVEEVLANSLRSGLEGTIRIAQLVLAIIAVEAYKARTILVTLLVLSMMFETVVCFKQYLRTPVLITVMDVLVTIEGVVALIFIRLDIPRSWHGIPIAEIMTIYAGYVILARSVIQLSYFLFKMNRSFKALSSPAICLPEDDQNEPGNSSVAEESGNPV</sequence>
<gene>
    <name evidence="3" type="ORF">NEOLEDRAFT_1225311</name>
</gene>
<evidence type="ECO:0000256" key="2">
    <source>
        <dbReference type="SAM" id="Phobius"/>
    </source>
</evidence>
<name>A0A165PKK6_9AGAM</name>
<feature type="transmembrane region" description="Helical" evidence="2">
    <location>
        <begin position="226"/>
        <end position="243"/>
    </location>
</feature>
<evidence type="ECO:0000313" key="3">
    <source>
        <dbReference type="EMBL" id="KZT21170.1"/>
    </source>
</evidence>
<feature type="region of interest" description="Disordered" evidence="1">
    <location>
        <begin position="326"/>
        <end position="346"/>
    </location>
</feature>
<evidence type="ECO:0000256" key="1">
    <source>
        <dbReference type="SAM" id="MobiDB-lite"/>
    </source>
</evidence>